<accession>A0A1G8MLM7</accession>
<gene>
    <name evidence="2" type="ORF">SAMN04488123_104232</name>
</gene>
<reference evidence="2 3" key="1">
    <citation type="submission" date="2016-10" db="EMBL/GenBank/DDBJ databases">
        <authorList>
            <person name="de Groot N.N."/>
        </authorList>
    </citation>
    <scope>NUCLEOTIDE SEQUENCE [LARGE SCALE GENOMIC DNA]</scope>
    <source>
        <strain evidence="2 3">DSM 21771</strain>
    </source>
</reference>
<dbReference type="RefSeq" id="WP_143018885.1">
    <property type="nucleotide sequence ID" value="NZ_FNEN01000004.1"/>
</dbReference>
<evidence type="ECO:0000313" key="2">
    <source>
        <dbReference type="EMBL" id="SDI68745.1"/>
    </source>
</evidence>
<feature type="transmembrane region" description="Helical" evidence="1">
    <location>
        <begin position="77"/>
        <end position="100"/>
    </location>
</feature>
<organism evidence="2 3">
    <name type="scientific">Natribacillus halophilus</name>
    <dbReference type="NCBI Taxonomy" id="549003"/>
    <lineage>
        <taxon>Bacteria</taxon>
        <taxon>Bacillati</taxon>
        <taxon>Bacillota</taxon>
        <taxon>Bacilli</taxon>
        <taxon>Bacillales</taxon>
        <taxon>Bacillaceae</taxon>
        <taxon>Natribacillus</taxon>
    </lineage>
</organism>
<dbReference type="Proteomes" id="UP000198853">
    <property type="component" value="Unassembled WGS sequence"/>
</dbReference>
<name>A0A1G8MLM7_9BACI</name>
<keyword evidence="1" id="KW-1133">Transmembrane helix</keyword>
<dbReference type="AlphaFoldDB" id="A0A1G8MLM7"/>
<keyword evidence="1" id="KW-0812">Transmembrane</keyword>
<evidence type="ECO:0000313" key="3">
    <source>
        <dbReference type="Proteomes" id="UP000198853"/>
    </source>
</evidence>
<keyword evidence="3" id="KW-1185">Reference proteome</keyword>
<evidence type="ECO:0000256" key="1">
    <source>
        <dbReference type="SAM" id="Phobius"/>
    </source>
</evidence>
<keyword evidence="1" id="KW-0472">Membrane</keyword>
<feature type="transmembrane region" description="Helical" evidence="1">
    <location>
        <begin position="42"/>
        <end position="65"/>
    </location>
</feature>
<dbReference type="Gene3D" id="1.20.1530.20">
    <property type="match status" value="1"/>
</dbReference>
<dbReference type="OrthoDB" id="9798064at2"/>
<dbReference type="EMBL" id="FNEN01000004">
    <property type="protein sequence ID" value="SDI68745.1"/>
    <property type="molecule type" value="Genomic_DNA"/>
</dbReference>
<proteinExistence type="predicted"/>
<protein>
    <submittedName>
        <fullName evidence="2">Sodium Bile acid symporter family protein</fullName>
    </submittedName>
</protein>
<dbReference type="InterPro" id="IPR038770">
    <property type="entry name" value="Na+/solute_symporter_sf"/>
</dbReference>
<sequence length="101" mass="11031">MKPPYTEPYVRWCERSAVSHRLLLDLLNDAPISFCLHTMKAYLHWLAIAVLISATPCAPTVSMYAENYGGDAALASVAVFIPSLAAAFTLPLLFAILHLLA</sequence>